<accession>A0A0L9UZE2</accession>
<evidence type="ECO:0000256" key="1">
    <source>
        <dbReference type="SAM" id="MobiDB-lite"/>
    </source>
</evidence>
<protein>
    <submittedName>
        <fullName evidence="2">Uncharacterized protein</fullName>
    </submittedName>
</protein>
<feature type="region of interest" description="Disordered" evidence="1">
    <location>
        <begin position="77"/>
        <end position="103"/>
    </location>
</feature>
<sequence>MLAGREKLLQGLISIGPILQIERRLSYWVLACASHLRQKLLLAHSFRGEKSTPSRVRAWFASKKELEKELKKERTLPEEEAQVIGGNGRSDGWKWSSRGKKEDRPIEIWEASRRSL</sequence>
<organism evidence="2 3">
    <name type="scientific">Phaseolus angularis</name>
    <name type="common">Azuki bean</name>
    <name type="synonym">Vigna angularis</name>
    <dbReference type="NCBI Taxonomy" id="3914"/>
    <lineage>
        <taxon>Eukaryota</taxon>
        <taxon>Viridiplantae</taxon>
        <taxon>Streptophyta</taxon>
        <taxon>Embryophyta</taxon>
        <taxon>Tracheophyta</taxon>
        <taxon>Spermatophyta</taxon>
        <taxon>Magnoliopsida</taxon>
        <taxon>eudicotyledons</taxon>
        <taxon>Gunneridae</taxon>
        <taxon>Pentapetalae</taxon>
        <taxon>rosids</taxon>
        <taxon>fabids</taxon>
        <taxon>Fabales</taxon>
        <taxon>Fabaceae</taxon>
        <taxon>Papilionoideae</taxon>
        <taxon>50 kb inversion clade</taxon>
        <taxon>NPAAA clade</taxon>
        <taxon>indigoferoid/millettioid clade</taxon>
        <taxon>Phaseoleae</taxon>
        <taxon>Vigna</taxon>
    </lineage>
</organism>
<gene>
    <name evidence="2" type="ORF">LR48_Vigan07g176500</name>
</gene>
<evidence type="ECO:0000313" key="3">
    <source>
        <dbReference type="Proteomes" id="UP000053144"/>
    </source>
</evidence>
<evidence type="ECO:0000313" key="2">
    <source>
        <dbReference type="EMBL" id="KOM48061.1"/>
    </source>
</evidence>
<reference evidence="3" key="1">
    <citation type="journal article" date="2015" name="Proc. Natl. Acad. Sci. U.S.A.">
        <title>Genome sequencing of adzuki bean (Vigna angularis) provides insight into high starch and low fat accumulation and domestication.</title>
        <authorList>
            <person name="Yang K."/>
            <person name="Tian Z."/>
            <person name="Chen C."/>
            <person name="Luo L."/>
            <person name="Zhao B."/>
            <person name="Wang Z."/>
            <person name="Yu L."/>
            <person name="Li Y."/>
            <person name="Sun Y."/>
            <person name="Li W."/>
            <person name="Chen Y."/>
            <person name="Li Y."/>
            <person name="Zhang Y."/>
            <person name="Ai D."/>
            <person name="Zhao J."/>
            <person name="Shang C."/>
            <person name="Ma Y."/>
            <person name="Wu B."/>
            <person name="Wang M."/>
            <person name="Gao L."/>
            <person name="Sun D."/>
            <person name="Zhang P."/>
            <person name="Guo F."/>
            <person name="Wang W."/>
            <person name="Li Y."/>
            <person name="Wang J."/>
            <person name="Varshney R.K."/>
            <person name="Wang J."/>
            <person name="Ling H.Q."/>
            <person name="Wan P."/>
        </authorList>
    </citation>
    <scope>NUCLEOTIDE SEQUENCE</scope>
    <source>
        <strain evidence="3">cv. Jingnong 6</strain>
    </source>
</reference>
<dbReference type="AlphaFoldDB" id="A0A0L9UZE2"/>
<dbReference type="Gramene" id="KOM48061">
    <property type="protein sequence ID" value="KOM48061"/>
    <property type="gene ID" value="LR48_Vigan07g176500"/>
</dbReference>
<dbReference type="Proteomes" id="UP000053144">
    <property type="component" value="Chromosome 7"/>
</dbReference>
<dbReference type="EMBL" id="CM003377">
    <property type="protein sequence ID" value="KOM48061.1"/>
    <property type="molecule type" value="Genomic_DNA"/>
</dbReference>
<proteinExistence type="predicted"/>
<name>A0A0L9UZE2_PHAAN</name>